<dbReference type="EMBL" id="VUNB01000002">
    <property type="protein sequence ID" value="MST68633.1"/>
    <property type="molecule type" value="Genomic_DNA"/>
</dbReference>
<dbReference type="GO" id="GO:0032259">
    <property type="term" value="P:methylation"/>
    <property type="evidence" value="ECO:0007669"/>
    <property type="project" value="UniProtKB-KW"/>
</dbReference>
<evidence type="ECO:0000256" key="1">
    <source>
        <dbReference type="ARBA" id="ARBA00011975"/>
    </source>
</evidence>
<evidence type="ECO:0000256" key="4">
    <source>
        <dbReference type="ARBA" id="ARBA00022691"/>
    </source>
</evidence>
<name>A0A6A8M740_9FIRM</name>
<dbReference type="EC" id="2.1.1.37" evidence="1"/>
<dbReference type="NCBIfam" id="TIGR00675">
    <property type="entry name" value="dcm"/>
    <property type="match status" value="1"/>
</dbReference>
<dbReference type="GO" id="GO:0009307">
    <property type="term" value="P:DNA restriction-modification system"/>
    <property type="evidence" value="ECO:0007669"/>
    <property type="project" value="UniProtKB-KW"/>
</dbReference>
<accession>A0A6A8M740</accession>
<dbReference type="RefSeq" id="WP_154572094.1">
    <property type="nucleotide sequence ID" value="NZ_VUNB01000002.1"/>
</dbReference>
<dbReference type="PANTHER" id="PTHR46098">
    <property type="entry name" value="TRNA (CYTOSINE(38)-C(5))-METHYLTRANSFERASE"/>
    <property type="match status" value="1"/>
</dbReference>
<dbReference type="SUPFAM" id="SSF53335">
    <property type="entry name" value="S-adenosyl-L-methionine-dependent methyltransferases"/>
    <property type="match status" value="1"/>
</dbReference>
<dbReference type="InterPro" id="IPR029063">
    <property type="entry name" value="SAM-dependent_MTases_sf"/>
</dbReference>
<feature type="active site" evidence="6">
    <location>
        <position position="87"/>
    </location>
</feature>
<organism evidence="8">
    <name type="scientific">Baileyella intestinalis</name>
    <dbReference type="NCBI Taxonomy" id="2606709"/>
    <lineage>
        <taxon>Bacteria</taxon>
        <taxon>Bacillati</taxon>
        <taxon>Bacillota</taxon>
        <taxon>Clostridia</taxon>
        <taxon>Peptostreptococcales</taxon>
        <taxon>Anaerovoracaceae</taxon>
        <taxon>Baileyella</taxon>
    </lineage>
</organism>
<dbReference type="PRINTS" id="PR00105">
    <property type="entry name" value="C5METTRFRASE"/>
</dbReference>
<dbReference type="InterPro" id="IPR031303">
    <property type="entry name" value="C5_meth_CS"/>
</dbReference>
<dbReference type="GO" id="GO:0003886">
    <property type="term" value="F:DNA (cytosine-5-)-methyltransferase activity"/>
    <property type="evidence" value="ECO:0007669"/>
    <property type="project" value="UniProtKB-EC"/>
</dbReference>
<dbReference type="InterPro" id="IPR050750">
    <property type="entry name" value="C5-MTase"/>
</dbReference>
<dbReference type="Gene3D" id="3.40.50.150">
    <property type="entry name" value="Vaccinia Virus protein VP39"/>
    <property type="match status" value="1"/>
</dbReference>
<gene>
    <name evidence="8" type="primary">dcm</name>
    <name evidence="8" type="ORF">FYJ66_03380</name>
</gene>
<protein>
    <recommendedName>
        <fullName evidence="1">DNA (cytosine-5-)-methyltransferase</fullName>
        <ecNumber evidence="1">2.1.1.37</ecNumber>
    </recommendedName>
</protein>
<evidence type="ECO:0000256" key="7">
    <source>
        <dbReference type="RuleBase" id="RU000416"/>
    </source>
</evidence>
<dbReference type="Pfam" id="PF00145">
    <property type="entry name" value="DNA_methylase"/>
    <property type="match status" value="1"/>
</dbReference>
<evidence type="ECO:0000313" key="8">
    <source>
        <dbReference type="EMBL" id="MST68633.1"/>
    </source>
</evidence>
<dbReference type="PROSITE" id="PS51679">
    <property type="entry name" value="SAM_MT_C5"/>
    <property type="match status" value="1"/>
</dbReference>
<keyword evidence="2 6" id="KW-0489">Methyltransferase</keyword>
<dbReference type="Gene3D" id="3.90.120.10">
    <property type="entry name" value="DNA Methylase, subunit A, domain 2"/>
    <property type="match status" value="1"/>
</dbReference>
<keyword evidence="4 6" id="KW-0949">S-adenosyl-L-methionine</keyword>
<keyword evidence="3 6" id="KW-0808">Transferase</keyword>
<dbReference type="PANTHER" id="PTHR46098:SF1">
    <property type="entry name" value="TRNA (CYTOSINE(38)-C(5))-METHYLTRANSFERASE"/>
    <property type="match status" value="1"/>
</dbReference>
<sequence length="434" mass="48781">MEKTMVELFAGVGGFRLGLERLNSGWKTSWFSQWEPGKKKQWAHDCYVYHFGDETDLDGKHTTGIDISEVDKRKIPDHTLLTGGFPCQDYSVAHSLSSSKGIEGKKGVLWWQIRDVLIAKRPPFVLLENVDRLLKSPASQRGRDFGIILASFAQLGYRVEWRVINAAEYGASQRRRRTFIFAYNESTEYAKKMDGLEPSEVITESGLMAKAFPISGYKDIEIGAFGYTNVSDVDIDTMLSVGTVDSDNDLIKMTSDFKFGFLDAGYMIGGQITTMKVIPIQIEPILLNKIVQSGVDDSYYIRQEDMASWTYMKGAKKIPRTSASGHSYIFSEGPIAFPDPLDRPGRTMLTSESTKNRSTHVVADPANGRLRLLTETEAERLQGFDDDWTKNCLVDGEVVEMPKRMRYFCMGNALVVPMITRMGKIVDTIISTEI</sequence>
<evidence type="ECO:0000256" key="2">
    <source>
        <dbReference type="ARBA" id="ARBA00022603"/>
    </source>
</evidence>
<comment type="caution">
    <text evidence="8">The sequence shown here is derived from an EMBL/GenBank/DDBJ whole genome shotgun (WGS) entry which is preliminary data.</text>
</comment>
<evidence type="ECO:0000256" key="6">
    <source>
        <dbReference type="PROSITE-ProRule" id="PRU01016"/>
    </source>
</evidence>
<keyword evidence="5" id="KW-0680">Restriction system</keyword>
<comment type="similarity">
    <text evidence="6 7">Belongs to the class I-like SAM-binding methyltransferase superfamily. C5-methyltransferase family.</text>
</comment>
<proteinExistence type="inferred from homology"/>
<evidence type="ECO:0000256" key="5">
    <source>
        <dbReference type="ARBA" id="ARBA00022747"/>
    </source>
</evidence>
<reference evidence="8" key="1">
    <citation type="submission" date="2019-09" db="EMBL/GenBank/DDBJ databases">
        <title>In-depth cultivation of the pig gut microbiome towards novel bacterial diversity and tailored functional studies.</title>
        <authorList>
            <person name="Wylensek D."/>
            <person name="Hitch T.C.A."/>
            <person name="Clavel T."/>
        </authorList>
    </citation>
    <scope>NUCLEOTIDE SEQUENCE</scope>
    <source>
        <strain evidence="8">RF-744-FAT-WT-3</strain>
    </source>
</reference>
<dbReference type="InterPro" id="IPR001525">
    <property type="entry name" value="C5_MeTfrase"/>
</dbReference>
<dbReference type="AlphaFoldDB" id="A0A6A8M740"/>
<evidence type="ECO:0000256" key="3">
    <source>
        <dbReference type="ARBA" id="ARBA00022679"/>
    </source>
</evidence>
<dbReference type="PROSITE" id="PS00095">
    <property type="entry name" value="C5_MTASE_2"/>
    <property type="match status" value="1"/>
</dbReference>